<evidence type="ECO:0000256" key="6">
    <source>
        <dbReference type="ARBA" id="ARBA00012378"/>
    </source>
</evidence>
<comment type="function">
    <text evidence="2">Hydrolase highly specific for thiamine triphosphate (ThTP).</text>
</comment>
<reference evidence="15" key="1">
    <citation type="thesis" date="2020" institute="ProQuest LLC" country="789 East Eisenhower Parkway, Ann Arbor, MI, USA">
        <title>Comparative Genomics and Chromosome Evolution.</title>
        <authorList>
            <person name="Mudd A.B."/>
        </authorList>
    </citation>
    <scope>NUCLEOTIDE SEQUENCE</scope>
    <source>
        <strain evidence="15">Female2</strain>
        <tissue evidence="15">Blood</tissue>
    </source>
</reference>
<dbReference type="Pfam" id="PF01928">
    <property type="entry name" value="CYTH"/>
    <property type="match status" value="1"/>
</dbReference>
<dbReference type="InterPro" id="IPR039582">
    <property type="entry name" value="THTPA"/>
</dbReference>
<dbReference type="GO" id="GO:0006772">
    <property type="term" value="P:thiamine metabolic process"/>
    <property type="evidence" value="ECO:0007669"/>
    <property type="project" value="InterPro"/>
</dbReference>
<proteinExistence type="inferred from homology"/>
<keyword evidence="9" id="KW-0479">Metal-binding</keyword>
<dbReference type="PANTHER" id="PTHR14586">
    <property type="entry name" value="THIAMINE-TRIPHOSPHATASE"/>
    <property type="match status" value="1"/>
</dbReference>
<dbReference type="GO" id="GO:0005737">
    <property type="term" value="C:cytoplasm"/>
    <property type="evidence" value="ECO:0007669"/>
    <property type="project" value="UniProtKB-SubCell"/>
</dbReference>
<evidence type="ECO:0000313" key="15">
    <source>
        <dbReference type="EMBL" id="KAG8455422.1"/>
    </source>
</evidence>
<keyword evidence="11" id="KW-0460">Magnesium</keyword>
<dbReference type="CDD" id="cd07758">
    <property type="entry name" value="ThTPase"/>
    <property type="match status" value="1"/>
</dbReference>
<evidence type="ECO:0000256" key="2">
    <source>
        <dbReference type="ARBA" id="ARBA00002106"/>
    </source>
</evidence>
<dbReference type="OrthoDB" id="442176at2759"/>
<keyword evidence="10" id="KW-0378">Hydrolase</keyword>
<keyword evidence="12" id="KW-0007">Acetylation</keyword>
<dbReference type="FunFam" id="2.40.320.10:FF:000012">
    <property type="entry name" value="Thiamine triphosphatase"/>
    <property type="match status" value="1"/>
</dbReference>
<dbReference type="EMBL" id="JAACNH010000001">
    <property type="protein sequence ID" value="KAG8455422.1"/>
    <property type="molecule type" value="Genomic_DNA"/>
</dbReference>
<dbReference type="InterPro" id="IPR012177">
    <property type="entry name" value="ThTPase_euk"/>
</dbReference>
<evidence type="ECO:0000256" key="8">
    <source>
        <dbReference type="ARBA" id="ARBA00022490"/>
    </source>
</evidence>
<sequence length="214" mass="24504">MCTPTQPSVSIEVEQKFVPNPQVEDKLHAMGAKLKKELKFRDSYYDTVDCRLTLSDVWLRKREDTWELKYPPKRGTRGLKGSSTQYLELSHEPDIISRVCEELNIPCTQSMDSLQLEEFANFVTKRRRFELPTKSGSKHKVVVDLDMADFSFAVGEVEVLVDTEEEVESALQEVEDICKQLGVLASSPVPGKMSTFLKLNRPDHYRQLLEAHVL</sequence>
<evidence type="ECO:0000256" key="3">
    <source>
        <dbReference type="ARBA" id="ARBA00004496"/>
    </source>
</evidence>
<evidence type="ECO:0000256" key="12">
    <source>
        <dbReference type="ARBA" id="ARBA00022990"/>
    </source>
</evidence>
<keyword evidence="8" id="KW-0963">Cytoplasm</keyword>
<dbReference type="PANTHER" id="PTHR14586:SF1">
    <property type="entry name" value="THIAMINE-TRIPHOSPHATASE"/>
    <property type="match status" value="1"/>
</dbReference>
<evidence type="ECO:0000256" key="11">
    <source>
        <dbReference type="ARBA" id="ARBA00022842"/>
    </source>
</evidence>
<organism evidence="15 16">
    <name type="scientific">Hymenochirus boettgeri</name>
    <name type="common">Congo dwarf clawed frog</name>
    <dbReference type="NCBI Taxonomy" id="247094"/>
    <lineage>
        <taxon>Eukaryota</taxon>
        <taxon>Metazoa</taxon>
        <taxon>Chordata</taxon>
        <taxon>Craniata</taxon>
        <taxon>Vertebrata</taxon>
        <taxon>Euteleostomi</taxon>
        <taxon>Amphibia</taxon>
        <taxon>Batrachia</taxon>
        <taxon>Anura</taxon>
        <taxon>Pipoidea</taxon>
        <taxon>Pipidae</taxon>
        <taxon>Pipinae</taxon>
        <taxon>Hymenochirus</taxon>
    </lineage>
</organism>
<dbReference type="SUPFAM" id="SSF55154">
    <property type="entry name" value="CYTH-like phosphatases"/>
    <property type="match status" value="1"/>
</dbReference>
<dbReference type="InterPro" id="IPR033469">
    <property type="entry name" value="CYTH-like_dom_sf"/>
</dbReference>
<comment type="subcellular location">
    <subcellularLocation>
        <location evidence="3">Cytoplasm</location>
    </subcellularLocation>
</comment>
<evidence type="ECO:0000256" key="1">
    <source>
        <dbReference type="ARBA" id="ARBA00001946"/>
    </source>
</evidence>
<dbReference type="SMART" id="SM01118">
    <property type="entry name" value="CYTH"/>
    <property type="match status" value="1"/>
</dbReference>
<keyword evidence="16" id="KW-1185">Reference proteome</keyword>
<evidence type="ECO:0000256" key="5">
    <source>
        <dbReference type="ARBA" id="ARBA00011245"/>
    </source>
</evidence>
<evidence type="ECO:0000259" key="14">
    <source>
        <dbReference type="PROSITE" id="PS51707"/>
    </source>
</evidence>
<accession>A0A8T2KGD7</accession>
<dbReference type="InterPro" id="IPR023577">
    <property type="entry name" value="CYTH_domain"/>
</dbReference>
<comment type="cofactor">
    <cofactor evidence="1">
        <name>Mg(2+)</name>
        <dbReference type="ChEBI" id="CHEBI:18420"/>
    </cofactor>
</comment>
<evidence type="ECO:0000256" key="4">
    <source>
        <dbReference type="ARBA" id="ARBA00008181"/>
    </source>
</evidence>
<evidence type="ECO:0000256" key="7">
    <source>
        <dbReference type="ARBA" id="ARBA00020088"/>
    </source>
</evidence>
<dbReference type="PROSITE" id="PS51707">
    <property type="entry name" value="CYTH"/>
    <property type="match status" value="1"/>
</dbReference>
<name>A0A8T2KGD7_9PIPI</name>
<comment type="subunit">
    <text evidence="5">Monomer.</text>
</comment>
<dbReference type="Proteomes" id="UP000812440">
    <property type="component" value="Chromosome 1"/>
</dbReference>
<comment type="caution">
    <text evidence="15">The sequence shown here is derived from an EMBL/GenBank/DDBJ whole genome shotgun (WGS) entry which is preliminary data.</text>
</comment>
<dbReference type="GO" id="GO:0000287">
    <property type="term" value="F:magnesium ion binding"/>
    <property type="evidence" value="ECO:0007669"/>
    <property type="project" value="TreeGrafter"/>
</dbReference>
<comment type="catalytic activity">
    <reaction evidence="13">
        <text>thiamine triphosphate + H2O = thiamine diphosphate + phosphate + H(+)</text>
        <dbReference type="Rhea" id="RHEA:11744"/>
        <dbReference type="ChEBI" id="CHEBI:15377"/>
        <dbReference type="ChEBI" id="CHEBI:15378"/>
        <dbReference type="ChEBI" id="CHEBI:43474"/>
        <dbReference type="ChEBI" id="CHEBI:58937"/>
        <dbReference type="ChEBI" id="CHEBI:58938"/>
        <dbReference type="EC" id="3.6.1.28"/>
    </reaction>
</comment>
<evidence type="ECO:0000313" key="16">
    <source>
        <dbReference type="Proteomes" id="UP000812440"/>
    </source>
</evidence>
<dbReference type="GO" id="GO:0050333">
    <property type="term" value="F:thiamine triphosphate phosphatase activity"/>
    <property type="evidence" value="ECO:0007669"/>
    <property type="project" value="UniProtKB-EC"/>
</dbReference>
<dbReference type="AlphaFoldDB" id="A0A8T2KGD7"/>
<dbReference type="GO" id="GO:0042357">
    <property type="term" value="P:thiamine diphosphate metabolic process"/>
    <property type="evidence" value="ECO:0007669"/>
    <property type="project" value="TreeGrafter"/>
</dbReference>
<protein>
    <recommendedName>
        <fullName evidence="7">Thiamine-triphosphatase</fullName>
        <ecNumber evidence="6">3.6.1.28</ecNumber>
    </recommendedName>
</protein>
<gene>
    <name evidence="15" type="ORF">GDO86_001564</name>
</gene>
<dbReference type="EC" id="3.6.1.28" evidence="6"/>
<evidence type="ECO:0000256" key="9">
    <source>
        <dbReference type="ARBA" id="ARBA00022723"/>
    </source>
</evidence>
<dbReference type="Gene3D" id="2.40.320.10">
    <property type="entry name" value="Hypothetical Protein Pfu-838710-001"/>
    <property type="match status" value="1"/>
</dbReference>
<evidence type="ECO:0000256" key="10">
    <source>
        <dbReference type="ARBA" id="ARBA00022801"/>
    </source>
</evidence>
<comment type="similarity">
    <text evidence="4">Belongs to the ThTPase family.</text>
</comment>
<feature type="domain" description="CYTH" evidence="14">
    <location>
        <begin position="10"/>
        <end position="199"/>
    </location>
</feature>
<evidence type="ECO:0000256" key="13">
    <source>
        <dbReference type="ARBA" id="ARBA00048194"/>
    </source>
</evidence>